<dbReference type="Gene3D" id="2.40.30.170">
    <property type="match status" value="1"/>
</dbReference>
<evidence type="ECO:0000256" key="1">
    <source>
        <dbReference type="ARBA" id="ARBA00009477"/>
    </source>
</evidence>
<dbReference type="PANTHER" id="PTHR30386">
    <property type="entry name" value="MEMBRANE FUSION SUBUNIT OF EMRAB-TOLC MULTIDRUG EFFLUX PUMP"/>
    <property type="match status" value="1"/>
</dbReference>
<dbReference type="Gene3D" id="2.40.50.100">
    <property type="match status" value="1"/>
</dbReference>
<comment type="similarity">
    <text evidence="1">Belongs to the membrane fusion protein (MFP) (TC 8.A.1) family.</text>
</comment>
<keyword evidence="7" id="KW-1185">Reference proteome</keyword>
<dbReference type="SUPFAM" id="SSF51230">
    <property type="entry name" value="Single hybrid motif"/>
    <property type="match status" value="2"/>
</dbReference>
<gene>
    <name evidence="6" type="primary">cvaA</name>
    <name evidence="6" type="ORF">NCTC12151_01759</name>
</gene>
<dbReference type="RefSeq" id="WP_111740288.1">
    <property type="nucleotide sequence ID" value="NZ_LR698987.1"/>
</dbReference>
<dbReference type="EMBL" id="LS483470">
    <property type="protein sequence ID" value="SQI40825.1"/>
    <property type="molecule type" value="Genomic_DNA"/>
</dbReference>
<feature type="transmembrane region" description="Helical" evidence="3">
    <location>
        <begin position="30"/>
        <end position="51"/>
    </location>
</feature>
<proteinExistence type="inferred from homology"/>
<keyword evidence="3" id="KW-0472">Membrane</keyword>
<reference evidence="6 7" key="1">
    <citation type="submission" date="2018-06" db="EMBL/GenBank/DDBJ databases">
        <authorList>
            <consortium name="Pathogen Informatics"/>
            <person name="Doyle S."/>
        </authorList>
    </citation>
    <scope>NUCLEOTIDE SEQUENCE [LARGE SCALE GENOMIC DNA]</scope>
    <source>
        <strain evidence="6 7">NCTC12151</strain>
    </source>
</reference>
<name>A0A2X4XLN0_9GAMM</name>
<dbReference type="OrthoDB" id="9775513at2"/>
<sequence length="420" mass="47615">MGLFRQEALQAEKQKWLGNVILSTPLSLRFFTFFICVVIATVILFCLLFSYTRKQTVTGQLVPDKGVIKVYSQQYGVVIEKKVNEGDTVSKGDALYVISGEREGTNTFGTQRTISEQIQARIDSLKDEIEKNQSQFTAEKSLLENYIRQLNGQIDALNKQITNQRRILGLVQRRQQQYQQIYQKEYISLEQYERVKEEVLQQQSALSSYEREKISTEKELAGRQSELDGLLLKFEKQQGQLVRSISSSQQELVESEAKREIVIQAPQSGTITAAVAQVGQYVEASKPMVSIIPDGSMLQVHLYAPSKAVGFIQEGAEVWLRYQPYPYQKFGQYSGRVVSVSKVTLTQNELQTSGLTNSDPSFYQVTVKPDSQTISVYGEKKTLQPGMELEADIVLDKRKLYEWVLEPLFSITQKASEGAH</sequence>
<keyword evidence="2" id="KW-0175">Coiled coil</keyword>
<dbReference type="AlphaFoldDB" id="A0A2X4XLN0"/>
<dbReference type="Pfam" id="PF25917">
    <property type="entry name" value="BSH_RND"/>
    <property type="match status" value="1"/>
</dbReference>
<dbReference type="InterPro" id="IPR011053">
    <property type="entry name" value="Single_hybrid_motif"/>
</dbReference>
<dbReference type="Proteomes" id="UP000249005">
    <property type="component" value="Chromosome 1"/>
</dbReference>
<accession>A0A2X4XLN0</accession>
<dbReference type="KEGG" id="lri:NCTC12151_01759"/>
<dbReference type="PANTHER" id="PTHR30386:SF28">
    <property type="entry name" value="EXPORTED PROTEIN"/>
    <property type="match status" value="1"/>
</dbReference>
<evidence type="ECO:0000256" key="2">
    <source>
        <dbReference type="SAM" id="Coils"/>
    </source>
</evidence>
<dbReference type="Pfam" id="PF26002">
    <property type="entry name" value="Beta-barrel_AprE"/>
    <property type="match status" value="1"/>
</dbReference>
<feature type="domain" description="AprE-like beta-barrel" evidence="5">
    <location>
        <begin position="303"/>
        <end position="394"/>
    </location>
</feature>
<evidence type="ECO:0000259" key="5">
    <source>
        <dbReference type="Pfam" id="PF26002"/>
    </source>
</evidence>
<evidence type="ECO:0000259" key="4">
    <source>
        <dbReference type="Pfam" id="PF25917"/>
    </source>
</evidence>
<evidence type="ECO:0000313" key="6">
    <source>
        <dbReference type="EMBL" id="SQI40825.1"/>
    </source>
</evidence>
<protein>
    <submittedName>
        <fullName evidence="6">Colicin V secretion protein CvaA</fullName>
    </submittedName>
</protein>
<dbReference type="InterPro" id="IPR058982">
    <property type="entry name" value="Beta-barrel_AprE"/>
</dbReference>
<evidence type="ECO:0000313" key="7">
    <source>
        <dbReference type="Proteomes" id="UP000249005"/>
    </source>
</evidence>
<dbReference type="PRINTS" id="PR01490">
    <property type="entry name" value="RTXTOXIND"/>
</dbReference>
<feature type="coiled-coil region" evidence="2">
    <location>
        <begin position="115"/>
        <end position="167"/>
    </location>
</feature>
<dbReference type="InterPro" id="IPR058625">
    <property type="entry name" value="MdtA-like_BSH"/>
</dbReference>
<feature type="domain" description="Multidrug resistance protein MdtA-like barrel-sandwich hybrid" evidence="4">
    <location>
        <begin position="68"/>
        <end position="289"/>
    </location>
</feature>
<keyword evidence="3" id="KW-0812">Transmembrane</keyword>
<evidence type="ECO:0000256" key="3">
    <source>
        <dbReference type="SAM" id="Phobius"/>
    </source>
</evidence>
<dbReference type="InterPro" id="IPR050739">
    <property type="entry name" value="MFP"/>
</dbReference>
<keyword evidence="3" id="KW-1133">Transmembrane helix</keyword>
<organism evidence="6 7">
    <name type="scientific">Leminorella richardii</name>
    <dbReference type="NCBI Taxonomy" id="158841"/>
    <lineage>
        <taxon>Bacteria</taxon>
        <taxon>Pseudomonadati</taxon>
        <taxon>Pseudomonadota</taxon>
        <taxon>Gammaproteobacteria</taxon>
        <taxon>Enterobacterales</taxon>
        <taxon>Budviciaceae</taxon>
        <taxon>Leminorella</taxon>
    </lineage>
</organism>